<reference evidence="1" key="1">
    <citation type="submission" date="2016-01" db="EMBL/GenBank/DDBJ databases">
        <authorList>
            <person name="Peeters C."/>
        </authorList>
    </citation>
    <scope>NUCLEOTIDE SEQUENCE [LARGE SCALE GENOMIC DNA]</scope>
    <source>
        <strain evidence="1">LMG 29323</strain>
    </source>
</reference>
<dbReference type="AlphaFoldDB" id="A0A158BHM1"/>
<keyword evidence="2" id="KW-1185">Reference proteome</keyword>
<dbReference type="EMBL" id="FCOE02000010">
    <property type="protein sequence ID" value="SAK69574.1"/>
    <property type="molecule type" value="Genomic_DNA"/>
</dbReference>
<organism evidence="1 2">
    <name type="scientific">Caballeronia pedi</name>
    <dbReference type="NCBI Taxonomy" id="1777141"/>
    <lineage>
        <taxon>Bacteria</taxon>
        <taxon>Pseudomonadati</taxon>
        <taxon>Pseudomonadota</taxon>
        <taxon>Betaproteobacteria</taxon>
        <taxon>Burkholderiales</taxon>
        <taxon>Burkholderiaceae</taxon>
        <taxon>Caballeronia</taxon>
    </lineage>
</organism>
<evidence type="ECO:0000313" key="1">
    <source>
        <dbReference type="EMBL" id="SAK69574.1"/>
    </source>
</evidence>
<sequence length="39" mass="4008">MWYGEIGIRVVTGLRGSSGESVFCFATVACVRSAGGLVA</sequence>
<proteinExistence type="predicted"/>
<evidence type="ECO:0000313" key="2">
    <source>
        <dbReference type="Proteomes" id="UP000054911"/>
    </source>
</evidence>
<accession>A0A158BHM1</accession>
<comment type="caution">
    <text evidence="1">The sequence shown here is derived from an EMBL/GenBank/DDBJ whole genome shotgun (WGS) entry which is preliminary data.</text>
</comment>
<dbReference type="Proteomes" id="UP000054911">
    <property type="component" value="Unassembled WGS sequence"/>
</dbReference>
<protein>
    <submittedName>
        <fullName evidence="1">Uncharacterized protein</fullName>
    </submittedName>
</protein>
<name>A0A158BHM1_9BURK</name>
<dbReference type="STRING" id="1777141.AWB80_03581"/>
<gene>
    <name evidence="1" type="ORF">AWB80_03581</name>
</gene>